<dbReference type="EMBL" id="FNXY01000005">
    <property type="protein sequence ID" value="SEJ11222.1"/>
    <property type="molecule type" value="Genomic_DNA"/>
</dbReference>
<dbReference type="AlphaFoldDB" id="A0A1H6WFD8"/>
<gene>
    <name evidence="1" type="ORF">SAMN04487995_3272</name>
</gene>
<evidence type="ECO:0000313" key="2">
    <source>
        <dbReference type="Proteomes" id="UP000199532"/>
    </source>
</evidence>
<sequence>MELKKVHPMQVLCFETKTQLSEIGDYVRVVAHKMYQAAVQNDLEITGPVYWIYDGMDGNPETVFSLTIALPISFKDNYLENSDFKLKSLMPFQCVSEQHLGNWSKLGETYGSLIPTILSGGLTMSGENREIYLNMDFQNPEANITEIQIGITEH</sequence>
<dbReference type="RefSeq" id="WP_090336868.1">
    <property type="nucleotide sequence ID" value="NZ_FNXY01000005.1"/>
</dbReference>
<name>A0A1H6WFD8_9BACT</name>
<dbReference type="Gene3D" id="3.20.80.10">
    <property type="entry name" value="Regulatory factor, effector binding domain"/>
    <property type="match status" value="1"/>
</dbReference>
<dbReference type="STRING" id="408657.SAMN04487995_3272"/>
<evidence type="ECO:0000313" key="1">
    <source>
        <dbReference type="EMBL" id="SEJ11222.1"/>
    </source>
</evidence>
<accession>A0A1H6WFD8</accession>
<protein>
    <recommendedName>
        <fullName evidence="3">GyrI-like small molecule binding domain-containing protein</fullName>
    </recommendedName>
</protein>
<evidence type="ECO:0008006" key="3">
    <source>
        <dbReference type="Google" id="ProtNLM"/>
    </source>
</evidence>
<reference evidence="1 2" key="1">
    <citation type="submission" date="2016-10" db="EMBL/GenBank/DDBJ databases">
        <authorList>
            <person name="de Groot N.N."/>
        </authorList>
    </citation>
    <scope>NUCLEOTIDE SEQUENCE [LARGE SCALE GENOMIC DNA]</scope>
    <source>
        <strain evidence="1 2">DSM 19938</strain>
    </source>
</reference>
<dbReference type="SUPFAM" id="SSF55136">
    <property type="entry name" value="Probable bacterial effector-binding domain"/>
    <property type="match status" value="1"/>
</dbReference>
<organism evidence="1 2">
    <name type="scientific">Dyadobacter koreensis</name>
    <dbReference type="NCBI Taxonomy" id="408657"/>
    <lineage>
        <taxon>Bacteria</taxon>
        <taxon>Pseudomonadati</taxon>
        <taxon>Bacteroidota</taxon>
        <taxon>Cytophagia</taxon>
        <taxon>Cytophagales</taxon>
        <taxon>Spirosomataceae</taxon>
        <taxon>Dyadobacter</taxon>
    </lineage>
</organism>
<dbReference type="OrthoDB" id="6003696at2"/>
<dbReference type="Proteomes" id="UP000199532">
    <property type="component" value="Unassembled WGS sequence"/>
</dbReference>
<dbReference type="InterPro" id="IPR011256">
    <property type="entry name" value="Reg_factor_effector_dom_sf"/>
</dbReference>
<proteinExistence type="predicted"/>
<keyword evidence="2" id="KW-1185">Reference proteome</keyword>